<evidence type="ECO:0000313" key="2">
    <source>
        <dbReference type="EMBL" id="CAA3019148.1"/>
    </source>
</evidence>
<sequence>GASGVDDHGNMQFEGAIGLEDPVDIQFKQPTFEGATGLEDPVNTQFEQPTFEGATRLEDSVDTQFEQPTSEGATRLEDLGNAPVEPSVEEAINAQNTSTGSSGGKSEEDVEEDDQGEDTFFRLSEGLDMELGNVSNEGPNQQNVNVNAVNSGLNYGNSDDLRSMSSGDQAGATSNSKKEVWFDPSTDMEDSKFQI</sequence>
<dbReference type="Proteomes" id="UP000594638">
    <property type="component" value="Unassembled WGS sequence"/>
</dbReference>
<organism evidence="2 3">
    <name type="scientific">Olea europaea subsp. europaea</name>
    <dbReference type="NCBI Taxonomy" id="158383"/>
    <lineage>
        <taxon>Eukaryota</taxon>
        <taxon>Viridiplantae</taxon>
        <taxon>Streptophyta</taxon>
        <taxon>Embryophyta</taxon>
        <taxon>Tracheophyta</taxon>
        <taxon>Spermatophyta</taxon>
        <taxon>Magnoliopsida</taxon>
        <taxon>eudicotyledons</taxon>
        <taxon>Gunneridae</taxon>
        <taxon>Pentapetalae</taxon>
        <taxon>asterids</taxon>
        <taxon>lamiids</taxon>
        <taxon>Lamiales</taxon>
        <taxon>Oleaceae</taxon>
        <taxon>Oleeae</taxon>
        <taxon>Olea</taxon>
    </lineage>
</organism>
<dbReference type="AlphaFoldDB" id="A0A8S0UG38"/>
<comment type="caution">
    <text evidence="2">The sequence shown here is derived from an EMBL/GenBank/DDBJ whole genome shotgun (WGS) entry which is preliminary data.</text>
</comment>
<dbReference type="EMBL" id="CACTIH010008069">
    <property type="protein sequence ID" value="CAA3019148.1"/>
    <property type="molecule type" value="Genomic_DNA"/>
</dbReference>
<feature type="region of interest" description="Disordered" evidence="1">
    <location>
        <begin position="53"/>
        <end position="195"/>
    </location>
</feature>
<feature type="non-terminal residue" evidence="2">
    <location>
        <position position="195"/>
    </location>
</feature>
<reference evidence="2 3" key="1">
    <citation type="submission" date="2019-12" db="EMBL/GenBank/DDBJ databases">
        <authorList>
            <person name="Alioto T."/>
            <person name="Alioto T."/>
            <person name="Gomez Garrido J."/>
        </authorList>
    </citation>
    <scope>NUCLEOTIDE SEQUENCE [LARGE SCALE GENOMIC DNA]</scope>
</reference>
<dbReference type="Gramene" id="OE9A072231T1">
    <property type="protein sequence ID" value="OE9A072231C1"/>
    <property type="gene ID" value="OE9A072231"/>
</dbReference>
<feature type="compositionally biased region" description="Acidic residues" evidence="1">
    <location>
        <begin position="108"/>
        <end position="117"/>
    </location>
</feature>
<feature type="compositionally biased region" description="Low complexity" evidence="1">
    <location>
        <begin position="140"/>
        <end position="150"/>
    </location>
</feature>
<protein>
    <submittedName>
        <fullName evidence="2">Uncharacterized protein</fullName>
    </submittedName>
</protein>
<proteinExistence type="predicted"/>
<evidence type="ECO:0000256" key="1">
    <source>
        <dbReference type="SAM" id="MobiDB-lite"/>
    </source>
</evidence>
<name>A0A8S0UG38_OLEEU</name>
<feature type="compositionally biased region" description="Polar residues" evidence="1">
    <location>
        <begin position="151"/>
        <end position="175"/>
    </location>
</feature>
<feature type="compositionally biased region" description="Polar residues" evidence="1">
    <location>
        <begin position="62"/>
        <end position="72"/>
    </location>
</feature>
<accession>A0A8S0UG38</accession>
<keyword evidence="3" id="KW-1185">Reference proteome</keyword>
<gene>
    <name evidence="2" type="ORF">OLEA9_A072231</name>
</gene>
<evidence type="ECO:0000313" key="3">
    <source>
        <dbReference type="Proteomes" id="UP000594638"/>
    </source>
</evidence>
<feature type="non-terminal residue" evidence="2">
    <location>
        <position position="1"/>
    </location>
</feature>